<evidence type="ECO:0000313" key="6">
    <source>
        <dbReference type="EMBL" id="CAA9422982.1"/>
    </source>
</evidence>
<dbReference type="HAMAP" id="MF_00272">
    <property type="entry name" value="GcvH"/>
    <property type="match status" value="1"/>
</dbReference>
<dbReference type="GO" id="GO:0019464">
    <property type="term" value="P:glycine decarboxylation via glycine cleavage system"/>
    <property type="evidence" value="ECO:0007669"/>
    <property type="project" value="UniProtKB-UniRule"/>
</dbReference>
<dbReference type="PROSITE" id="PS50968">
    <property type="entry name" value="BIOTINYL_LIPOYL"/>
    <property type="match status" value="1"/>
</dbReference>
<reference evidence="6" key="1">
    <citation type="submission" date="2020-02" db="EMBL/GenBank/DDBJ databases">
        <authorList>
            <person name="Meier V. D."/>
        </authorList>
    </citation>
    <scope>NUCLEOTIDE SEQUENCE</scope>
    <source>
        <strain evidence="6">AVDCRST_MAG64</strain>
    </source>
</reference>
<dbReference type="InterPro" id="IPR000089">
    <property type="entry name" value="Biotin_lipoyl"/>
</dbReference>
<evidence type="ECO:0000259" key="5">
    <source>
        <dbReference type="PROSITE" id="PS50968"/>
    </source>
</evidence>
<dbReference type="Pfam" id="PF01597">
    <property type="entry name" value="GCV_H"/>
    <property type="match status" value="1"/>
</dbReference>
<protein>
    <recommendedName>
        <fullName evidence="3">Glycine cleavage system H protein</fullName>
    </recommendedName>
</protein>
<dbReference type="PANTHER" id="PTHR11715:SF3">
    <property type="entry name" value="GLYCINE CLEAVAGE SYSTEM H PROTEIN-RELATED"/>
    <property type="match status" value="1"/>
</dbReference>
<dbReference type="InterPro" id="IPR003016">
    <property type="entry name" value="2-oxoA_DH_lipoyl-BS"/>
</dbReference>
<dbReference type="NCBIfam" id="TIGR00527">
    <property type="entry name" value="gcvH"/>
    <property type="match status" value="1"/>
</dbReference>
<comment type="function">
    <text evidence="3">The glycine cleavage system catalyzes the degradation of glycine. The H protein shuttles the methylamine group of glycine from the P protein to the T protein.</text>
</comment>
<comment type="cofactor">
    <cofactor evidence="3">
        <name>(R)-lipoate</name>
        <dbReference type="ChEBI" id="CHEBI:83088"/>
    </cofactor>
    <text evidence="3">Binds 1 lipoyl cofactor covalently.</text>
</comment>
<evidence type="ECO:0000256" key="1">
    <source>
        <dbReference type="ARBA" id="ARBA00009249"/>
    </source>
</evidence>
<feature type="domain" description="Lipoyl-binding" evidence="5">
    <location>
        <begin position="23"/>
        <end position="105"/>
    </location>
</feature>
<dbReference type="PANTHER" id="PTHR11715">
    <property type="entry name" value="GLYCINE CLEAVAGE SYSTEM H PROTEIN"/>
    <property type="match status" value="1"/>
</dbReference>
<keyword evidence="2 3" id="KW-0450">Lipoyl</keyword>
<dbReference type="NCBIfam" id="NF002270">
    <property type="entry name" value="PRK01202.1"/>
    <property type="match status" value="1"/>
</dbReference>
<dbReference type="GO" id="GO:0009249">
    <property type="term" value="P:protein lipoylation"/>
    <property type="evidence" value="ECO:0007669"/>
    <property type="project" value="TreeGrafter"/>
</dbReference>
<dbReference type="PROSITE" id="PS00189">
    <property type="entry name" value="LIPOYL"/>
    <property type="match status" value="1"/>
</dbReference>
<dbReference type="GO" id="GO:0005960">
    <property type="term" value="C:glycine cleavage complex"/>
    <property type="evidence" value="ECO:0007669"/>
    <property type="project" value="InterPro"/>
</dbReference>
<dbReference type="InterPro" id="IPR033753">
    <property type="entry name" value="GCV_H/Fam206"/>
</dbReference>
<feature type="modified residue" description="N6-lipoyllysine" evidence="3 4">
    <location>
        <position position="64"/>
    </location>
</feature>
<gene>
    <name evidence="3" type="primary">gcvH</name>
    <name evidence="6" type="ORF">AVDCRST_MAG64-3003</name>
</gene>
<dbReference type="AlphaFoldDB" id="A0A6J4PQZ9"/>
<comment type="similarity">
    <text evidence="1 3">Belongs to the GcvH family.</text>
</comment>
<proteinExistence type="inferred from homology"/>
<dbReference type="CDD" id="cd06848">
    <property type="entry name" value="GCS_H"/>
    <property type="match status" value="1"/>
</dbReference>
<accession>A0A6J4PQZ9</accession>
<dbReference type="InterPro" id="IPR017453">
    <property type="entry name" value="GCV_H_sub"/>
</dbReference>
<organism evidence="6">
    <name type="scientific">uncultured Phycisphaerae bacterium</name>
    <dbReference type="NCBI Taxonomy" id="904963"/>
    <lineage>
        <taxon>Bacteria</taxon>
        <taxon>Pseudomonadati</taxon>
        <taxon>Planctomycetota</taxon>
        <taxon>Phycisphaerae</taxon>
        <taxon>environmental samples</taxon>
    </lineage>
</organism>
<comment type="subunit">
    <text evidence="3">The glycine cleavage system is composed of four proteins: P, T, L and H.</text>
</comment>
<evidence type="ECO:0000256" key="2">
    <source>
        <dbReference type="ARBA" id="ARBA00022823"/>
    </source>
</evidence>
<sequence length="128" mass="13841">MADTPTDRRYLESHEWHKLDGDVVTIGITQHAADELTDITYVSLPKVGTKVSAKSRFGEIESVKATSDLYAGVGGEVVAVNDALNADPALVNRDPHEGGWMIKLKPTNPAELEGLLSVDDYLKKTGHA</sequence>
<name>A0A6J4PQZ9_9BACT</name>
<evidence type="ECO:0000256" key="4">
    <source>
        <dbReference type="PIRSR" id="PIRSR617453-50"/>
    </source>
</evidence>
<dbReference type="GO" id="GO:0005829">
    <property type="term" value="C:cytosol"/>
    <property type="evidence" value="ECO:0007669"/>
    <property type="project" value="TreeGrafter"/>
</dbReference>
<dbReference type="InterPro" id="IPR002930">
    <property type="entry name" value="GCV_H"/>
</dbReference>
<dbReference type="EMBL" id="CADCUQ010000687">
    <property type="protein sequence ID" value="CAA9422982.1"/>
    <property type="molecule type" value="Genomic_DNA"/>
</dbReference>
<dbReference type="SUPFAM" id="SSF51230">
    <property type="entry name" value="Single hybrid motif"/>
    <property type="match status" value="1"/>
</dbReference>
<dbReference type="Gene3D" id="2.40.50.100">
    <property type="match status" value="1"/>
</dbReference>
<evidence type="ECO:0000256" key="3">
    <source>
        <dbReference type="HAMAP-Rule" id="MF_00272"/>
    </source>
</evidence>
<dbReference type="InterPro" id="IPR011053">
    <property type="entry name" value="Single_hybrid_motif"/>
</dbReference>